<evidence type="ECO:0000256" key="3">
    <source>
        <dbReference type="ARBA" id="ARBA00005735"/>
    </source>
</evidence>
<dbReference type="Pfam" id="PF13733">
    <property type="entry name" value="Glyco_transf_7N"/>
    <property type="match status" value="1"/>
</dbReference>
<keyword evidence="6 11" id="KW-0812">Transmembrane</keyword>
<evidence type="ECO:0000259" key="12">
    <source>
        <dbReference type="Pfam" id="PF02709"/>
    </source>
</evidence>
<dbReference type="GO" id="GO:0016020">
    <property type="term" value="C:membrane"/>
    <property type="evidence" value="ECO:0007669"/>
    <property type="project" value="UniProtKB-SubCell"/>
</dbReference>
<dbReference type="OrthoDB" id="10016069at2759"/>
<comment type="caution">
    <text evidence="14">The sequence shown here is derived from an EMBL/GenBank/DDBJ whole genome shotgun (WGS) entry which is preliminary data.</text>
</comment>
<feature type="domain" description="Galactosyltransferase C-terminal" evidence="12">
    <location>
        <begin position="218"/>
        <end position="293"/>
    </location>
</feature>
<keyword evidence="8 11" id="KW-1133">Transmembrane helix</keyword>
<comment type="subcellular location">
    <subcellularLocation>
        <location evidence="1">Membrane</location>
        <topology evidence="1">Single-pass type II membrane protein</topology>
    </subcellularLocation>
</comment>
<dbReference type="InterPro" id="IPR027995">
    <property type="entry name" value="Galactosyl_T_N"/>
</dbReference>
<dbReference type="InterPro" id="IPR003859">
    <property type="entry name" value="Galactosyl_T"/>
</dbReference>
<proteinExistence type="inferred from homology"/>
<dbReference type="InterPro" id="IPR029044">
    <property type="entry name" value="Nucleotide-diphossugar_trans"/>
</dbReference>
<evidence type="ECO:0000313" key="14">
    <source>
        <dbReference type="EMBL" id="CAH1801206.1"/>
    </source>
</evidence>
<dbReference type="Gene3D" id="3.90.550.10">
    <property type="entry name" value="Spore Coat Polysaccharide Biosynthesis Protein SpsA, Chain A"/>
    <property type="match status" value="1"/>
</dbReference>
<evidence type="ECO:0000256" key="10">
    <source>
        <dbReference type="ARBA" id="ARBA00023180"/>
    </source>
</evidence>
<keyword evidence="5 11" id="KW-0808">Transferase</keyword>
<evidence type="ECO:0000256" key="4">
    <source>
        <dbReference type="ARBA" id="ARBA00022676"/>
    </source>
</evidence>
<dbReference type="InterPro" id="IPR027791">
    <property type="entry name" value="Galactosyl_T_C"/>
</dbReference>
<dbReference type="GO" id="GO:0005794">
    <property type="term" value="C:Golgi apparatus"/>
    <property type="evidence" value="ECO:0007669"/>
    <property type="project" value="TreeGrafter"/>
</dbReference>
<dbReference type="GO" id="GO:0033842">
    <property type="term" value="F:N-acetyl-beta-glucosaminyl-derivative 4-beta-N-acetylgalactosaminyltransferase activity"/>
    <property type="evidence" value="ECO:0007669"/>
    <property type="project" value="TreeGrafter"/>
</dbReference>
<dbReference type="PRINTS" id="PR02050">
    <property type="entry name" value="B14GALTRFASE"/>
</dbReference>
<gene>
    <name evidence="14" type="ORF">OFUS_LOCUS25017</name>
</gene>
<evidence type="ECO:0000256" key="9">
    <source>
        <dbReference type="ARBA" id="ARBA00023136"/>
    </source>
</evidence>
<comment type="function">
    <text evidence="11">Catalyses the transfer of galactose onto proteins or lipids.</text>
</comment>
<dbReference type="PANTHER" id="PTHR19300:SF57">
    <property type="entry name" value="BETA-1,4-N-ACETYLGALACTOSAMINYLTRANSFERASE"/>
    <property type="match status" value="1"/>
</dbReference>
<protein>
    <recommendedName>
        <fullName evidence="11">Beta-1,4-galactosyltransferase</fullName>
        <ecNumber evidence="11">2.4.1.-</ecNumber>
    </recommendedName>
</protein>
<dbReference type="SUPFAM" id="SSF53448">
    <property type="entry name" value="Nucleotide-diphospho-sugar transferases"/>
    <property type="match status" value="1"/>
</dbReference>
<evidence type="ECO:0000256" key="1">
    <source>
        <dbReference type="ARBA" id="ARBA00004606"/>
    </source>
</evidence>
<evidence type="ECO:0000259" key="13">
    <source>
        <dbReference type="Pfam" id="PF13733"/>
    </source>
</evidence>
<sequence length="384" mass="44538">MKWPARLEAFWRAKTNLRLSDDSKPYVHLFVCIYIGIAIVYIHQFHYPVYLTVSFPKLRISKDEMEYLVATSNGQTICPPEPPDLEGPFPVDIHTVSNQEELSRELNHVEKGGTFKPRNCKAAQRLAVIIPLRDRADQLMILLKYLHKILKSQQRDYQIFVAEQTPGSTWNKGRLYNKAVDTIIKMSPEFSCFIFHDVDLIPENDRNIYECSTENPIHMSVAINIYRYMLMYKGLVGGCLAVSREQYIRFNGYSNEFWGWGGEDDDLFLRINEAGYIIQRPSSNIGRYKMIRHLGNPVVNDMRYELVSNRAASIHGGLDSLQDIDCRLIESRDDKLYTTLLIDVGTKSKKVSQLESAALSRSWFKSLWEFVRTVNDNEQKELYK</sequence>
<evidence type="ECO:0000256" key="7">
    <source>
        <dbReference type="ARBA" id="ARBA00022968"/>
    </source>
</evidence>
<keyword evidence="10 11" id="KW-0325">Glycoprotein</keyword>
<keyword evidence="4 11" id="KW-0328">Glycosyltransferase</keyword>
<reference evidence="14" key="1">
    <citation type="submission" date="2022-03" db="EMBL/GenBank/DDBJ databases">
        <authorList>
            <person name="Martin C."/>
        </authorList>
    </citation>
    <scope>NUCLEOTIDE SEQUENCE</scope>
</reference>
<evidence type="ECO:0000256" key="6">
    <source>
        <dbReference type="ARBA" id="ARBA00022692"/>
    </source>
</evidence>
<evidence type="ECO:0000256" key="11">
    <source>
        <dbReference type="RuleBase" id="RU368121"/>
    </source>
</evidence>
<keyword evidence="15" id="KW-1185">Reference proteome</keyword>
<keyword evidence="7 11" id="KW-0735">Signal-anchor</keyword>
<evidence type="ECO:0000256" key="2">
    <source>
        <dbReference type="ARBA" id="ARBA00004922"/>
    </source>
</evidence>
<evidence type="ECO:0000313" key="15">
    <source>
        <dbReference type="Proteomes" id="UP000749559"/>
    </source>
</evidence>
<organism evidence="14 15">
    <name type="scientific">Owenia fusiformis</name>
    <name type="common">Polychaete worm</name>
    <dbReference type="NCBI Taxonomy" id="6347"/>
    <lineage>
        <taxon>Eukaryota</taxon>
        <taxon>Metazoa</taxon>
        <taxon>Spiralia</taxon>
        <taxon>Lophotrochozoa</taxon>
        <taxon>Annelida</taxon>
        <taxon>Polychaeta</taxon>
        <taxon>Sedentaria</taxon>
        <taxon>Canalipalpata</taxon>
        <taxon>Sabellida</taxon>
        <taxon>Oweniida</taxon>
        <taxon>Oweniidae</taxon>
        <taxon>Owenia</taxon>
    </lineage>
</organism>
<dbReference type="GO" id="GO:0006688">
    <property type="term" value="P:glycosphingolipid biosynthetic process"/>
    <property type="evidence" value="ECO:0007669"/>
    <property type="project" value="TreeGrafter"/>
</dbReference>
<evidence type="ECO:0000256" key="8">
    <source>
        <dbReference type="ARBA" id="ARBA00022989"/>
    </source>
</evidence>
<dbReference type="EMBL" id="CAIIXF020000012">
    <property type="protein sequence ID" value="CAH1801206.1"/>
    <property type="molecule type" value="Genomic_DNA"/>
</dbReference>
<feature type="transmembrane region" description="Helical" evidence="11">
    <location>
        <begin position="26"/>
        <end position="47"/>
    </location>
</feature>
<dbReference type="Pfam" id="PF02709">
    <property type="entry name" value="Glyco_transf_7C"/>
    <property type="match status" value="1"/>
</dbReference>
<dbReference type="GO" id="GO:0005975">
    <property type="term" value="P:carbohydrate metabolic process"/>
    <property type="evidence" value="ECO:0007669"/>
    <property type="project" value="InterPro"/>
</dbReference>
<name>A0A8S4Q5I8_OWEFU</name>
<dbReference type="Proteomes" id="UP000749559">
    <property type="component" value="Unassembled WGS sequence"/>
</dbReference>
<accession>A0A8S4Q5I8</accession>
<evidence type="ECO:0000256" key="5">
    <source>
        <dbReference type="ARBA" id="ARBA00022679"/>
    </source>
</evidence>
<keyword evidence="9 11" id="KW-0472">Membrane</keyword>
<feature type="domain" description="Galactosyltransferase N-terminal" evidence="13">
    <location>
        <begin position="78"/>
        <end position="212"/>
    </location>
</feature>
<comment type="similarity">
    <text evidence="3 11">Belongs to the glycosyltransferase 7 family.</text>
</comment>
<dbReference type="GO" id="GO:0008378">
    <property type="term" value="F:galactosyltransferase activity"/>
    <property type="evidence" value="ECO:0007669"/>
    <property type="project" value="TreeGrafter"/>
</dbReference>
<dbReference type="PANTHER" id="PTHR19300">
    <property type="entry name" value="BETA-1,4-GALACTOSYLTRANSFERASE"/>
    <property type="match status" value="1"/>
</dbReference>
<dbReference type="AlphaFoldDB" id="A0A8S4Q5I8"/>
<comment type="pathway">
    <text evidence="2 11">Protein modification; protein glycosylation.</text>
</comment>
<dbReference type="EC" id="2.4.1.-" evidence="11"/>